<dbReference type="RefSeq" id="WP_142042106.1">
    <property type="nucleotide sequence ID" value="NZ_VFOW01000001.1"/>
</dbReference>
<organism evidence="1 2">
    <name type="scientific">Stackebrandtia endophytica</name>
    <dbReference type="NCBI Taxonomy" id="1496996"/>
    <lineage>
        <taxon>Bacteria</taxon>
        <taxon>Bacillati</taxon>
        <taxon>Actinomycetota</taxon>
        <taxon>Actinomycetes</taxon>
        <taxon>Glycomycetales</taxon>
        <taxon>Glycomycetaceae</taxon>
        <taxon>Stackebrandtia</taxon>
    </lineage>
</organism>
<dbReference type="AlphaFoldDB" id="A0A543AZY5"/>
<dbReference type="Proteomes" id="UP000317043">
    <property type="component" value="Unassembled WGS sequence"/>
</dbReference>
<proteinExistence type="predicted"/>
<protein>
    <submittedName>
        <fullName evidence="1">Uncharacterized protein</fullName>
    </submittedName>
</protein>
<comment type="caution">
    <text evidence="1">The sequence shown here is derived from an EMBL/GenBank/DDBJ whole genome shotgun (WGS) entry which is preliminary data.</text>
</comment>
<dbReference type="EMBL" id="VFOW01000001">
    <property type="protein sequence ID" value="TQL78129.1"/>
    <property type="molecule type" value="Genomic_DNA"/>
</dbReference>
<reference evidence="1 2" key="1">
    <citation type="submission" date="2019-06" db="EMBL/GenBank/DDBJ databases">
        <title>Sequencing the genomes of 1000 actinobacteria strains.</title>
        <authorList>
            <person name="Klenk H.-P."/>
        </authorList>
    </citation>
    <scope>NUCLEOTIDE SEQUENCE [LARGE SCALE GENOMIC DNA]</scope>
    <source>
        <strain evidence="1 2">DSM 45928</strain>
    </source>
</reference>
<evidence type="ECO:0000313" key="2">
    <source>
        <dbReference type="Proteomes" id="UP000317043"/>
    </source>
</evidence>
<accession>A0A543AZY5</accession>
<name>A0A543AZY5_9ACTN</name>
<evidence type="ECO:0000313" key="1">
    <source>
        <dbReference type="EMBL" id="TQL78129.1"/>
    </source>
</evidence>
<sequence length="267" mass="27955">MFFPAAASTNPAPRRFGSTRFIPSLIATVLVGVAAGCQADDPGSAPSPSAEPTTAGEVCADTAEGVVLAEDGWSVTKTDDGEQWINYGALFDVDPQVTGVEVRVEWFDAAGEPLGWGDAAEDDSTSEILPVKLSPDGVGAVSNFVWLMGELDSLTYTVTSVCRTTEEVDPAGTVDITNTELTVDSDDEAELTMTVTSDFGDTVESGLSILFRDENGEIIGGTLATDGAVTLGEVTPGDSQHVVAFGWEDFYPAPTDIAEVSAYPNLR</sequence>
<gene>
    <name evidence="1" type="ORF">FB566_3706</name>
</gene>
<keyword evidence="2" id="KW-1185">Reference proteome</keyword>
<dbReference type="InParanoid" id="A0A543AZY5"/>